<dbReference type="PANTHER" id="PTHR45679">
    <property type="entry name" value="ER DEGRADATION-ENHANCING ALPHA-MANNOSIDASE-LIKE PROTEIN 2"/>
    <property type="match status" value="1"/>
</dbReference>
<evidence type="ECO:0000256" key="9">
    <source>
        <dbReference type="SAM" id="SignalP"/>
    </source>
</evidence>
<dbReference type="GO" id="GO:1904380">
    <property type="term" value="P:endoplasmic reticulum mannose trimming"/>
    <property type="evidence" value="ECO:0007669"/>
    <property type="project" value="InterPro"/>
</dbReference>
<dbReference type="GO" id="GO:0005975">
    <property type="term" value="P:carbohydrate metabolic process"/>
    <property type="evidence" value="ECO:0007669"/>
    <property type="project" value="InterPro"/>
</dbReference>
<keyword evidence="11" id="KW-1185">Reference proteome</keyword>
<gene>
    <name evidence="10" type="ORF">PCON_04281</name>
</gene>
<dbReference type="InterPro" id="IPR012341">
    <property type="entry name" value="6hp_glycosidase-like_sf"/>
</dbReference>
<dbReference type="GO" id="GO:0004571">
    <property type="term" value="F:mannosyl-oligosaccharide 1,2-alpha-mannosidase activity"/>
    <property type="evidence" value="ECO:0007669"/>
    <property type="project" value="InterPro"/>
</dbReference>
<dbReference type="UniPathway" id="UPA00378"/>
<dbReference type="STRING" id="1076935.U4LSY5"/>
<feature type="active site" description="Proton donor" evidence="5">
    <location>
        <position position="187"/>
    </location>
</feature>
<feature type="active site" evidence="5">
    <location>
        <position position="376"/>
    </location>
</feature>
<dbReference type="PANTHER" id="PTHR45679:SF5">
    <property type="entry name" value="ER DEGRADATION-ENHANCING ALPHA-MANNOSIDASE-LIKE PROTEIN 1"/>
    <property type="match status" value="1"/>
</dbReference>
<organism evidence="10 11">
    <name type="scientific">Pyronema omphalodes (strain CBS 100304)</name>
    <name type="common">Pyronema confluens</name>
    <dbReference type="NCBI Taxonomy" id="1076935"/>
    <lineage>
        <taxon>Eukaryota</taxon>
        <taxon>Fungi</taxon>
        <taxon>Dikarya</taxon>
        <taxon>Ascomycota</taxon>
        <taxon>Pezizomycotina</taxon>
        <taxon>Pezizomycetes</taxon>
        <taxon>Pezizales</taxon>
        <taxon>Pyronemataceae</taxon>
        <taxon>Pyronema</taxon>
    </lineage>
</organism>
<keyword evidence="7" id="KW-0378">Hydrolase</keyword>
<feature type="chain" id="PRO_5004651741" description="alpha-1,2-Mannosidase" evidence="9">
    <location>
        <begin position="38"/>
        <end position="967"/>
    </location>
</feature>
<dbReference type="EMBL" id="HF936631">
    <property type="protein sequence ID" value="CCX34764.1"/>
    <property type="molecule type" value="Genomic_DNA"/>
</dbReference>
<sequence>MTLVPTFSHARPPGLSSLLPLLVSLLLLSPWLRPVEAMSRQRQLDLREEAREMFRHGWENYWDIAFPEDEVKPLTCVAHHRDRANPKNIGQNDAMGEFSLTAIDSLSTLALMAASSPVEAQRFWDVVEELIRIYWYNSPKPDSSTASSERDPSTPPNTNRTSSWGRFQGRSHRTRGFDIDAKVQVFETTIRGLGGLLSAHLFATNVLPSLPRDYHPKFTYKNELLYLAEDLGRRLLPALTLSPTGIPYPRVNLRHGLPHGIKNPWYYNRLPTHAPYHPDGEPEHPSEKFWQHAKSVKKEKPDEEITETCTAGAGSLVLEFTTLSRLSGDPVFEQAAKRAFHAIWKRRTPIGLVGSGIDAETGSWVGANSGIGAGVDSFFEYAFKSYVLLAGNPDEGYYLDVWEKSRAALERHVLVKEPVPWWNNVHVNTGAGIQSGTWIDSLGGFFAGTLSAAGGISPENDALDLAVRGNLVYAALWTRYNALPERYNTRLSTIEGGLTWYPGRPEFIESTYLLYRATKDPFWLYVGEMAMRDLKRRCKARCGWAGLQDVRTGQRQDRMESFWLSETWKYLFLLFDEENPLHKLDTPWVFTTEGHPIIIPKPAEISTKPLPPRTCARPPESTSFFSTTASRDDLFHAAFFTKLHQKTPNINTISSDNPLDLYVSPCNSTYYPYTLPPHLIPPNATCAPLPTRDSLDLIFPEGYLAPAASAVSTLLSRFTPKVQRVNNGLKILSLDSLRLSLTSDDTHLRISKVAGISVGRGETVYVDRSLVAGIDDINFEVTPNLQYAEVRLLYQGVKTENWFRDILGLGLSDTMIGDAFNLAVAEAEEKVLATVAQGAGALPVLDIDFGSVYVSDSTACDKLLPKAAANAEVVVVKRGGCTFSDKVSNVPDSSTVKLVVVEDYEMVASAQPVVERQMNRWGRNRRNRVQLVMVPGGVQWNKVQRVGLRTRVKVMVQGRVVGGLEVT</sequence>
<keyword evidence="3" id="KW-0256">Endoplasmic reticulum</keyword>
<dbReference type="SUPFAM" id="SSF48225">
    <property type="entry name" value="Seven-hairpin glycosidases"/>
    <property type="match status" value="1"/>
</dbReference>
<feature type="compositionally biased region" description="Polar residues" evidence="8">
    <location>
        <begin position="156"/>
        <end position="165"/>
    </location>
</feature>
<evidence type="ECO:0000256" key="5">
    <source>
        <dbReference type="PIRSR" id="PIRSR601382-1"/>
    </source>
</evidence>
<name>U4LSY5_PYROM</name>
<keyword evidence="9" id="KW-0732">Signal</keyword>
<proteinExistence type="inferred from homology"/>
<dbReference type="OMA" id="CTPLTRD"/>
<feature type="region of interest" description="Disordered" evidence="8">
    <location>
        <begin position="140"/>
        <end position="169"/>
    </location>
</feature>
<reference evidence="10 11" key="1">
    <citation type="journal article" date="2013" name="PLoS Genet.">
        <title>The genome and development-dependent transcriptomes of Pyronema confluens: a window into fungal evolution.</title>
        <authorList>
            <person name="Traeger S."/>
            <person name="Altegoer F."/>
            <person name="Freitag M."/>
            <person name="Gabaldon T."/>
            <person name="Kempken F."/>
            <person name="Kumar A."/>
            <person name="Marcet-Houben M."/>
            <person name="Poggeler S."/>
            <person name="Stajich J.E."/>
            <person name="Nowrousian M."/>
        </authorList>
    </citation>
    <scope>NUCLEOTIDE SEQUENCE [LARGE SCALE GENOMIC DNA]</scope>
    <source>
        <strain evidence="11">CBS 100304</strain>
        <tissue evidence="10">Vegetative mycelium</tissue>
    </source>
</reference>
<dbReference type="InterPro" id="IPR044674">
    <property type="entry name" value="EDEM1/2/3"/>
</dbReference>
<comment type="similarity">
    <text evidence="2 7">Belongs to the glycosyl hydrolase 47 family.</text>
</comment>
<dbReference type="Proteomes" id="UP000018144">
    <property type="component" value="Unassembled WGS sequence"/>
</dbReference>
<dbReference type="Gene3D" id="1.50.10.10">
    <property type="match status" value="1"/>
</dbReference>
<keyword evidence="6" id="KW-0106">Calcium</keyword>
<dbReference type="eggNOG" id="KOG2429">
    <property type="taxonomic scope" value="Eukaryota"/>
</dbReference>
<dbReference type="EC" id="3.2.1.-" evidence="7"/>
<dbReference type="OrthoDB" id="8118055at2759"/>
<evidence type="ECO:0000256" key="4">
    <source>
        <dbReference type="ARBA" id="ARBA00023180"/>
    </source>
</evidence>
<evidence type="ECO:0000256" key="6">
    <source>
        <dbReference type="PIRSR" id="PIRSR601382-2"/>
    </source>
</evidence>
<evidence type="ECO:0000256" key="7">
    <source>
        <dbReference type="RuleBase" id="RU361193"/>
    </source>
</evidence>
<keyword evidence="6" id="KW-0479">Metal-binding</keyword>
<dbReference type="PRINTS" id="PR00747">
    <property type="entry name" value="GLYHDRLASE47"/>
</dbReference>
<feature type="active site" evidence="5">
    <location>
        <position position="506"/>
    </location>
</feature>
<dbReference type="AlphaFoldDB" id="U4LSY5"/>
<accession>U4LSY5</accession>
<comment type="cofactor">
    <cofactor evidence="6">
        <name>Ca(2+)</name>
        <dbReference type="ChEBI" id="CHEBI:29108"/>
    </cofactor>
</comment>
<keyword evidence="7" id="KW-0326">Glycosidase</keyword>
<evidence type="ECO:0000256" key="3">
    <source>
        <dbReference type="ARBA" id="ARBA00022824"/>
    </source>
</evidence>
<dbReference type="GO" id="GO:0044322">
    <property type="term" value="C:endoplasmic reticulum quality control compartment"/>
    <property type="evidence" value="ECO:0007669"/>
    <property type="project" value="GOC"/>
</dbReference>
<evidence type="ECO:0000313" key="11">
    <source>
        <dbReference type="Proteomes" id="UP000018144"/>
    </source>
</evidence>
<comment type="subcellular location">
    <subcellularLocation>
        <location evidence="1">Endoplasmic reticulum</location>
    </subcellularLocation>
</comment>
<evidence type="ECO:0000256" key="8">
    <source>
        <dbReference type="SAM" id="MobiDB-lite"/>
    </source>
</evidence>
<dbReference type="InterPro" id="IPR036026">
    <property type="entry name" value="Seven-hairpin_glycosidases"/>
</dbReference>
<evidence type="ECO:0000313" key="10">
    <source>
        <dbReference type="EMBL" id="CCX34764.1"/>
    </source>
</evidence>
<evidence type="ECO:0000256" key="1">
    <source>
        <dbReference type="ARBA" id="ARBA00004240"/>
    </source>
</evidence>
<dbReference type="GO" id="GO:0005509">
    <property type="term" value="F:calcium ion binding"/>
    <property type="evidence" value="ECO:0007669"/>
    <property type="project" value="InterPro"/>
</dbReference>
<dbReference type="GO" id="GO:0016020">
    <property type="term" value="C:membrane"/>
    <property type="evidence" value="ECO:0007669"/>
    <property type="project" value="InterPro"/>
</dbReference>
<protein>
    <recommendedName>
        <fullName evidence="7">alpha-1,2-Mannosidase</fullName>
        <ecNumber evidence="7">3.2.1.-</ecNumber>
    </recommendedName>
</protein>
<feature type="binding site" evidence="6">
    <location>
        <position position="592"/>
    </location>
    <ligand>
        <name>Ca(2+)</name>
        <dbReference type="ChEBI" id="CHEBI:29108"/>
    </ligand>
</feature>
<dbReference type="GO" id="GO:0036503">
    <property type="term" value="P:ERAD pathway"/>
    <property type="evidence" value="ECO:0007669"/>
    <property type="project" value="UniProtKB-ARBA"/>
</dbReference>
<feature type="active site" description="Proton donor" evidence="5">
    <location>
        <position position="485"/>
    </location>
</feature>
<dbReference type="InterPro" id="IPR001382">
    <property type="entry name" value="Glyco_hydro_47"/>
</dbReference>
<feature type="signal peptide" evidence="9">
    <location>
        <begin position="1"/>
        <end position="37"/>
    </location>
</feature>
<evidence type="ECO:0000256" key="2">
    <source>
        <dbReference type="ARBA" id="ARBA00007658"/>
    </source>
</evidence>
<dbReference type="Pfam" id="PF01532">
    <property type="entry name" value="Glyco_hydro_47"/>
    <property type="match status" value="3"/>
</dbReference>
<keyword evidence="4" id="KW-0325">Glycoprotein</keyword>